<organism evidence="5 6">
    <name type="scientific">Mobilicoccus caccae</name>
    <dbReference type="NCBI Taxonomy" id="1859295"/>
    <lineage>
        <taxon>Bacteria</taxon>
        <taxon>Bacillati</taxon>
        <taxon>Actinomycetota</taxon>
        <taxon>Actinomycetes</taxon>
        <taxon>Micrococcales</taxon>
        <taxon>Dermatophilaceae</taxon>
        <taxon>Mobilicoccus</taxon>
    </lineage>
</organism>
<evidence type="ECO:0000256" key="3">
    <source>
        <dbReference type="ARBA" id="ARBA00022840"/>
    </source>
</evidence>
<gene>
    <name evidence="5" type="ORF">GCM10025883_37030</name>
</gene>
<sequence length="115" mass="12736">MPVLFSSHQLDLVDRLCDSIVVLHRGRVVAQGTSEDLRANTPLRYRLVTSGETAWVAQRPGIEVLGRDGEGMILAPVDEHAAERLLVEAAERGGVKEFARLRPSLSEIYREVTES</sequence>
<proteinExistence type="predicted"/>
<name>A0ABQ6IYA1_9MICO</name>
<dbReference type="Proteomes" id="UP001157126">
    <property type="component" value="Unassembled WGS sequence"/>
</dbReference>
<evidence type="ECO:0000259" key="4">
    <source>
        <dbReference type="Pfam" id="PF13732"/>
    </source>
</evidence>
<dbReference type="InterPro" id="IPR025302">
    <property type="entry name" value="DrrA1/2-like_C"/>
</dbReference>
<keyword evidence="6" id="KW-1185">Reference proteome</keyword>
<keyword evidence="1" id="KW-0813">Transport</keyword>
<accession>A0ABQ6IYA1</accession>
<dbReference type="SUPFAM" id="SSF52540">
    <property type="entry name" value="P-loop containing nucleoside triphosphate hydrolases"/>
    <property type="match status" value="1"/>
</dbReference>
<keyword evidence="3" id="KW-0067">ATP-binding</keyword>
<dbReference type="InterPro" id="IPR027417">
    <property type="entry name" value="P-loop_NTPase"/>
</dbReference>
<feature type="domain" description="Daunorubicin resistance ATP-binding protein DrrA1/2-like C-terminal" evidence="4">
    <location>
        <begin position="32"/>
        <end position="113"/>
    </location>
</feature>
<dbReference type="Gene3D" id="3.40.50.300">
    <property type="entry name" value="P-loop containing nucleotide triphosphate hydrolases"/>
    <property type="match status" value="1"/>
</dbReference>
<keyword evidence="2" id="KW-0547">Nucleotide-binding</keyword>
<protein>
    <recommendedName>
        <fullName evidence="4">Daunorubicin resistance ATP-binding protein DrrA1/2-like C-terminal domain-containing protein</fullName>
    </recommendedName>
</protein>
<dbReference type="Pfam" id="PF13732">
    <property type="entry name" value="DrrA1-3_C"/>
    <property type="match status" value="1"/>
</dbReference>
<evidence type="ECO:0000313" key="6">
    <source>
        <dbReference type="Proteomes" id="UP001157126"/>
    </source>
</evidence>
<evidence type="ECO:0000256" key="1">
    <source>
        <dbReference type="ARBA" id="ARBA00022448"/>
    </source>
</evidence>
<dbReference type="RefSeq" id="WP_348536270.1">
    <property type="nucleotide sequence ID" value="NZ_BSUO01000001.1"/>
</dbReference>
<dbReference type="EMBL" id="BSUO01000001">
    <property type="protein sequence ID" value="GMA41658.1"/>
    <property type="molecule type" value="Genomic_DNA"/>
</dbReference>
<evidence type="ECO:0000313" key="5">
    <source>
        <dbReference type="EMBL" id="GMA41658.1"/>
    </source>
</evidence>
<evidence type="ECO:0000256" key="2">
    <source>
        <dbReference type="ARBA" id="ARBA00022741"/>
    </source>
</evidence>
<comment type="caution">
    <text evidence="5">The sequence shown here is derived from an EMBL/GenBank/DDBJ whole genome shotgun (WGS) entry which is preliminary data.</text>
</comment>
<reference evidence="6" key="1">
    <citation type="journal article" date="2019" name="Int. J. Syst. Evol. Microbiol.">
        <title>The Global Catalogue of Microorganisms (GCM) 10K type strain sequencing project: providing services to taxonomists for standard genome sequencing and annotation.</title>
        <authorList>
            <consortium name="The Broad Institute Genomics Platform"/>
            <consortium name="The Broad Institute Genome Sequencing Center for Infectious Disease"/>
            <person name="Wu L."/>
            <person name="Ma J."/>
        </authorList>
    </citation>
    <scope>NUCLEOTIDE SEQUENCE [LARGE SCALE GENOMIC DNA]</scope>
    <source>
        <strain evidence="6">NBRC 113072</strain>
    </source>
</reference>